<dbReference type="CDD" id="cd01949">
    <property type="entry name" value="GGDEF"/>
    <property type="match status" value="1"/>
</dbReference>
<dbReference type="SMART" id="SM00267">
    <property type="entry name" value="GGDEF"/>
    <property type="match status" value="1"/>
</dbReference>
<gene>
    <name evidence="2" type="ORF">LCGC14_1558800</name>
</gene>
<accession>A0A0F9J966</accession>
<dbReference type="PANTHER" id="PTHR45138:SF24">
    <property type="entry name" value="DIGUANYLATE CYCLASE DGCC-RELATED"/>
    <property type="match status" value="1"/>
</dbReference>
<dbReference type="SUPFAM" id="SSF55785">
    <property type="entry name" value="PYP-like sensor domain (PAS domain)"/>
    <property type="match status" value="1"/>
</dbReference>
<dbReference type="EMBL" id="LAZR01012015">
    <property type="protein sequence ID" value="KKM47281.1"/>
    <property type="molecule type" value="Genomic_DNA"/>
</dbReference>
<proteinExistence type="predicted"/>
<feature type="domain" description="GGDEF" evidence="1">
    <location>
        <begin position="168"/>
        <end position="304"/>
    </location>
</feature>
<dbReference type="Gene3D" id="3.30.450.20">
    <property type="entry name" value="PAS domain"/>
    <property type="match status" value="1"/>
</dbReference>
<dbReference type="AlphaFoldDB" id="A0A0F9J966"/>
<dbReference type="InterPro" id="IPR029787">
    <property type="entry name" value="Nucleotide_cyclase"/>
</dbReference>
<dbReference type="GO" id="GO:0043709">
    <property type="term" value="P:cell adhesion involved in single-species biofilm formation"/>
    <property type="evidence" value="ECO:0007669"/>
    <property type="project" value="TreeGrafter"/>
</dbReference>
<dbReference type="Pfam" id="PF00990">
    <property type="entry name" value="GGDEF"/>
    <property type="match status" value="1"/>
</dbReference>
<dbReference type="InterPro" id="IPR035965">
    <property type="entry name" value="PAS-like_dom_sf"/>
</dbReference>
<comment type="caution">
    <text evidence="2">The sequence shown here is derived from an EMBL/GenBank/DDBJ whole genome shotgun (WGS) entry which is preliminary data.</text>
</comment>
<dbReference type="NCBIfam" id="TIGR00254">
    <property type="entry name" value="GGDEF"/>
    <property type="match status" value="1"/>
</dbReference>
<protein>
    <recommendedName>
        <fullName evidence="1">GGDEF domain-containing protein</fullName>
    </recommendedName>
</protein>
<reference evidence="2" key="1">
    <citation type="journal article" date="2015" name="Nature">
        <title>Complex archaea that bridge the gap between prokaryotes and eukaryotes.</title>
        <authorList>
            <person name="Spang A."/>
            <person name="Saw J.H."/>
            <person name="Jorgensen S.L."/>
            <person name="Zaremba-Niedzwiedzka K."/>
            <person name="Martijn J."/>
            <person name="Lind A.E."/>
            <person name="van Eijk R."/>
            <person name="Schleper C."/>
            <person name="Guy L."/>
            <person name="Ettema T.J."/>
        </authorList>
    </citation>
    <scope>NUCLEOTIDE SEQUENCE</scope>
</reference>
<sequence>MTKSYDFFKLVLDSLPNQIVVIDSLGEIVFSNKVWDDVAKENGSELLEWRGINYLSVCENAALTGDEISAEVSVGIQAVMNGKQPSFYYEYPCHGINEKRWFMMRVVAMHYQANDYFLITHHNITERKLSEEAARDLSRIDALTSIANRRYFNTFFKAEWRRCLRSKLRFTLAMVDIDHFKLLNDTYGHQKGDEVLIQFAAVLNDFCRRPGDLCARYGGEEFALIWTDIDHEEAVTLAEELLTQVESLEIANEHSPTKPILTTSIGLVSVYPQGMNELEILAEADELLYEAKQQGRNRLVANKLT</sequence>
<dbReference type="GO" id="GO:0005886">
    <property type="term" value="C:plasma membrane"/>
    <property type="evidence" value="ECO:0007669"/>
    <property type="project" value="TreeGrafter"/>
</dbReference>
<dbReference type="PANTHER" id="PTHR45138">
    <property type="entry name" value="REGULATORY COMPONENTS OF SENSORY TRANSDUCTION SYSTEM"/>
    <property type="match status" value="1"/>
</dbReference>
<dbReference type="FunFam" id="3.30.70.270:FF:000001">
    <property type="entry name" value="Diguanylate cyclase domain protein"/>
    <property type="match status" value="1"/>
</dbReference>
<evidence type="ECO:0000259" key="1">
    <source>
        <dbReference type="PROSITE" id="PS50887"/>
    </source>
</evidence>
<dbReference type="SUPFAM" id="SSF55073">
    <property type="entry name" value="Nucleotide cyclase"/>
    <property type="match status" value="1"/>
</dbReference>
<dbReference type="GO" id="GO:0052621">
    <property type="term" value="F:diguanylate cyclase activity"/>
    <property type="evidence" value="ECO:0007669"/>
    <property type="project" value="TreeGrafter"/>
</dbReference>
<dbReference type="InterPro" id="IPR043128">
    <property type="entry name" value="Rev_trsase/Diguanyl_cyclase"/>
</dbReference>
<dbReference type="GO" id="GO:1902201">
    <property type="term" value="P:negative regulation of bacterial-type flagellum-dependent cell motility"/>
    <property type="evidence" value="ECO:0007669"/>
    <property type="project" value="TreeGrafter"/>
</dbReference>
<dbReference type="PROSITE" id="PS50887">
    <property type="entry name" value="GGDEF"/>
    <property type="match status" value="1"/>
</dbReference>
<evidence type="ECO:0000313" key="2">
    <source>
        <dbReference type="EMBL" id="KKM47281.1"/>
    </source>
</evidence>
<dbReference type="InterPro" id="IPR000160">
    <property type="entry name" value="GGDEF_dom"/>
</dbReference>
<dbReference type="Gene3D" id="3.30.70.270">
    <property type="match status" value="1"/>
</dbReference>
<dbReference type="InterPro" id="IPR050469">
    <property type="entry name" value="Diguanylate_Cyclase"/>
</dbReference>
<name>A0A0F9J966_9ZZZZ</name>
<organism evidence="2">
    <name type="scientific">marine sediment metagenome</name>
    <dbReference type="NCBI Taxonomy" id="412755"/>
    <lineage>
        <taxon>unclassified sequences</taxon>
        <taxon>metagenomes</taxon>
        <taxon>ecological metagenomes</taxon>
    </lineage>
</organism>